<dbReference type="PANTHER" id="PTHR38776:SF1">
    <property type="entry name" value="MLTA-INTERACTING PROTEIN-RELATED"/>
    <property type="match status" value="1"/>
</dbReference>
<evidence type="ECO:0000313" key="7">
    <source>
        <dbReference type="EMBL" id="MRV70877.1"/>
    </source>
</evidence>
<feature type="chain" id="PRO_5031481762" evidence="6">
    <location>
        <begin position="23"/>
        <end position="301"/>
    </location>
</feature>
<feature type="signal peptide" evidence="6">
    <location>
        <begin position="1"/>
        <end position="22"/>
    </location>
</feature>
<keyword evidence="4" id="KW-0472">Membrane</keyword>
<evidence type="ECO:0000256" key="3">
    <source>
        <dbReference type="ARBA" id="ARBA00022729"/>
    </source>
</evidence>
<dbReference type="EMBL" id="WKJJ01000002">
    <property type="protein sequence ID" value="MRV70877.1"/>
    <property type="molecule type" value="Genomic_DNA"/>
</dbReference>
<evidence type="ECO:0000256" key="2">
    <source>
        <dbReference type="ARBA" id="ARBA00005722"/>
    </source>
</evidence>
<name>A0A7X2LSF6_9BURK</name>
<accession>A0A7X2LSF6</accession>
<sequence>MRESLFFLLAGAACCGAAPAWAQAPEPGLMPDGSYDMYAGLGVRSAPNYEGGGDRKQRLMPVLQVGWSNGAFISGMSAGWHWSSTPGFEYGPLLSVHAARSQHGSSVLDGAISVKADMGIAAGTSITGMAKASYRLRDIHARIEGGFFANYYLANRLRLTNSVLYGAGEARNGLRWTADLQRGAIELAPHHTLSLSAGATFGNRAYNTGYFGLRSEDVLAIMPVKLVTDAKSEPAPPVWAYAPSGGIKDIHAGARWNWALSPAWLLTTNVQVTQLRGGAKNSPLTDRATGVSVSTALAYRF</sequence>
<dbReference type="RefSeq" id="WP_154371350.1">
    <property type="nucleotide sequence ID" value="NZ_WKJJ01000002.1"/>
</dbReference>
<evidence type="ECO:0000256" key="1">
    <source>
        <dbReference type="ARBA" id="ARBA00004442"/>
    </source>
</evidence>
<dbReference type="PANTHER" id="PTHR38776">
    <property type="entry name" value="MLTA-INTERACTING PROTEIN-RELATED"/>
    <property type="match status" value="1"/>
</dbReference>
<evidence type="ECO:0000313" key="8">
    <source>
        <dbReference type="Proteomes" id="UP000446768"/>
    </source>
</evidence>
<dbReference type="Proteomes" id="UP000446768">
    <property type="component" value="Unassembled WGS sequence"/>
</dbReference>
<keyword evidence="3 6" id="KW-0732">Signal</keyword>
<dbReference type="Pfam" id="PF06629">
    <property type="entry name" value="MipA"/>
    <property type="match status" value="1"/>
</dbReference>
<evidence type="ECO:0000256" key="6">
    <source>
        <dbReference type="SAM" id="SignalP"/>
    </source>
</evidence>
<keyword evidence="5" id="KW-0998">Cell outer membrane</keyword>
<comment type="similarity">
    <text evidence="2">Belongs to the MipA/OmpV family.</text>
</comment>
<protein>
    <submittedName>
        <fullName evidence="7">MipA/OmpV family protein</fullName>
    </submittedName>
</protein>
<comment type="caution">
    <text evidence="7">The sequence shown here is derived from an EMBL/GenBank/DDBJ whole genome shotgun (WGS) entry which is preliminary data.</text>
</comment>
<dbReference type="AlphaFoldDB" id="A0A7X2LSF6"/>
<dbReference type="InterPro" id="IPR010583">
    <property type="entry name" value="MipA"/>
</dbReference>
<organism evidence="7 8">
    <name type="scientific">Pseudoduganella rivuli</name>
    <dbReference type="NCBI Taxonomy" id="2666085"/>
    <lineage>
        <taxon>Bacteria</taxon>
        <taxon>Pseudomonadati</taxon>
        <taxon>Pseudomonadota</taxon>
        <taxon>Betaproteobacteria</taxon>
        <taxon>Burkholderiales</taxon>
        <taxon>Oxalobacteraceae</taxon>
        <taxon>Telluria group</taxon>
        <taxon>Pseudoduganella</taxon>
    </lineage>
</organism>
<reference evidence="7 8" key="1">
    <citation type="submission" date="2019-11" db="EMBL/GenBank/DDBJ databases">
        <title>Novel species isolated from a subtropical stream in China.</title>
        <authorList>
            <person name="Lu H."/>
        </authorList>
    </citation>
    <scope>NUCLEOTIDE SEQUENCE [LARGE SCALE GENOMIC DNA]</scope>
    <source>
        <strain evidence="7 8">FT92W</strain>
    </source>
</reference>
<evidence type="ECO:0000256" key="5">
    <source>
        <dbReference type="ARBA" id="ARBA00023237"/>
    </source>
</evidence>
<dbReference type="GO" id="GO:0009279">
    <property type="term" value="C:cell outer membrane"/>
    <property type="evidence" value="ECO:0007669"/>
    <property type="project" value="UniProtKB-SubCell"/>
</dbReference>
<comment type="subcellular location">
    <subcellularLocation>
        <location evidence="1">Cell outer membrane</location>
    </subcellularLocation>
</comment>
<proteinExistence type="inferred from homology"/>
<evidence type="ECO:0000256" key="4">
    <source>
        <dbReference type="ARBA" id="ARBA00023136"/>
    </source>
</evidence>
<gene>
    <name evidence="7" type="ORF">GJ700_03975</name>
</gene>
<keyword evidence="8" id="KW-1185">Reference proteome</keyword>